<gene>
    <name evidence="3" type="ORF">N7460_012233</name>
</gene>
<protein>
    <submittedName>
        <fullName evidence="3">Uncharacterized protein</fullName>
    </submittedName>
</protein>
<reference evidence="3" key="1">
    <citation type="journal article" date="2023" name="IMA Fungus">
        <title>Comparative genomic study of the Penicillium genus elucidates a diverse pangenome and 15 lateral gene transfer events.</title>
        <authorList>
            <person name="Petersen C."/>
            <person name="Sorensen T."/>
            <person name="Nielsen M.R."/>
            <person name="Sondergaard T.E."/>
            <person name="Sorensen J.L."/>
            <person name="Fitzpatrick D.A."/>
            <person name="Frisvad J.C."/>
            <person name="Nielsen K.L."/>
        </authorList>
    </citation>
    <scope>NUCLEOTIDE SEQUENCE</scope>
    <source>
        <strain evidence="3">IBT 15450</strain>
    </source>
</reference>
<feature type="compositionally biased region" description="Low complexity" evidence="1">
    <location>
        <begin position="162"/>
        <end position="181"/>
    </location>
</feature>
<dbReference type="AlphaFoldDB" id="A0AAD6N498"/>
<keyword evidence="4" id="KW-1185">Reference proteome</keyword>
<evidence type="ECO:0000256" key="1">
    <source>
        <dbReference type="SAM" id="MobiDB-lite"/>
    </source>
</evidence>
<evidence type="ECO:0000256" key="2">
    <source>
        <dbReference type="SAM" id="SignalP"/>
    </source>
</evidence>
<name>A0AAD6N498_PENCN</name>
<sequence length="207" mass="21396">MRSFNYLFIIGNVVAGSYLAVIQGTDGENNCRVWSQSNHGCTGYSATFANLKGKDCSSFIGAGSDDKSVKVDICGTENGEQVAWVTVNQNGTVTFLNREGDTSSCMLENGLQVPSKCSIGNTVSSQMPTPISIGSQSSFSTAIVRSASQTARADQSSTPIFTSTPANSQSLSSTSASNPATETPLANQSPTLASTPACTCSCKSAVA</sequence>
<proteinExistence type="predicted"/>
<feature type="compositionally biased region" description="Polar residues" evidence="1">
    <location>
        <begin position="151"/>
        <end position="161"/>
    </location>
</feature>
<feature type="compositionally biased region" description="Polar residues" evidence="1">
    <location>
        <begin position="184"/>
        <end position="197"/>
    </location>
</feature>
<reference evidence="3" key="2">
    <citation type="submission" date="2023-01" db="EMBL/GenBank/DDBJ databases">
        <authorList>
            <person name="Petersen C."/>
        </authorList>
    </citation>
    <scope>NUCLEOTIDE SEQUENCE</scope>
    <source>
        <strain evidence="3">IBT 15450</strain>
    </source>
</reference>
<feature type="chain" id="PRO_5041958189" evidence="2">
    <location>
        <begin position="28"/>
        <end position="207"/>
    </location>
</feature>
<evidence type="ECO:0000313" key="3">
    <source>
        <dbReference type="EMBL" id="KAJ6027416.1"/>
    </source>
</evidence>
<organism evidence="3 4">
    <name type="scientific">Penicillium canescens</name>
    <dbReference type="NCBI Taxonomy" id="5083"/>
    <lineage>
        <taxon>Eukaryota</taxon>
        <taxon>Fungi</taxon>
        <taxon>Dikarya</taxon>
        <taxon>Ascomycota</taxon>
        <taxon>Pezizomycotina</taxon>
        <taxon>Eurotiomycetes</taxon>
        <taxon>Eurotiomycetidae</taxon>
        <taxon>Eurotiales</taxon>
        <taxon>Aspergillaceae</taxon>
        <taxon>Penicillium</taxon>
    </lineage>
</organism>
<accession>A0AAD6N498</accession>
<comment type="caution">
    <text evidence="3">The sequence shown here is derived from an EMBL/GenBank/DDBJ whole genome shotgun (WGS) entry which is preliminary data.</text>
</comment>
<evidence type="ECO:0000313" key="4">
    <source>
        <dbReference type="Proteomes" id="UP001219568"/>
    </source>
</evidence>
<keyword evidence="2" id="KW-0732">Signal</keyword>
<feature type="signal peptide" evidence="2">
    <location>
        <begin position="1"/>
        <end position="27"/>
    </location>
</feature>
<dbReference type="EMBL" id="JAQJZL010000015">
    <property type="protein sequence ID" value="KAJ6027416.1"/>
    <property type="molecule type" value="Genomic_DNA"/>
</dbReference>
<feature type="region of interest" description="Disordered" evidence="1">
    <location>
        <begin position="151"/>
        <end position="197"/>
    </location>
</feature>
<dbReference type="Proteomes" id="UP001219568">
    <property type="component" value="Unassembled WGS sequence"/>
</dbReference>